<organism evidence="1 2">
    <name type="scientific">Bowmanella pacifica</name>
    <dbReference type="NCBI Taxonomy" id="502051"/>
    <lineage>
        <taxon>Bacteria</taxon>
        <taxon>Pseudomonadati</taxon>
        <taxon>Pseudomonadota</taxon>
        <taxon>Gammaproteobacteria</taxon>
        <taxon>Alteromonadales</taxon>
        <taxon>Alteromonadaceae</taxon>
        <taxon>Bowmanella</taxon>
    </lineage>
</organism>
<protein>
    <recommendedName>
        <fullName evidence="3">DUF4442 domain-containing protein</fullName>
    </recommendedName>
</protein>
<dbReference type="InterPro" id="IPR029069">
    <property type="entry name" value="HotDog_dom_sf"/>
</dbReference>
<accession>A0A917YTS3</accession>
<comment type="caution">
    <text evidence="1">The sequence shown here is derived from an EMBL/GenBank/DDBJ whole genome shotgun (WGS) entry which is preliminary data.</text>
</comment>
<reference evidence="1" key="1">
    <citation type="journal article" date="2014" name="Int. J. Syst. Evol. Microbiol.">
        <title>Complete genome sequence of Corynebacterium casei LMG S-19264T (=DSM 44701T), isolated from a smear-ripened cheese.</title>
        <authorList>
            <consortium name="US DOE Joint Genome Institute (JGI-PGF)"/>
            <person name="Walter F."/>
            <person name="Albersmeier A."/>
            <person name="Kalinowski J."/>
            <person name="Ruckert C."/>
        </authorList>
    </citation>
    <scope>NUCLEOTIDE SEQUENCE</scope>
    <source>
        <strain evidence="1">CGMCC 1.7086</strain>
    </source>
</reference>
<dbReference type="CDD" id="cd03443">
    <property type="entry name" value="PaaI_thioesterase"/>
    <property type="match status" value="1"/>
</dbReference>
<reference evidence="1" key="2">
    <citation type="submission" date="2020-09" db="EMBL/GenBank/DDBJ databases">
        <authorList>
            <person name="Sun Q."/>
            <person name="Zhou Y."/>
        </authorList>
    </citation>
    <scope>NUCLEOTIDE SEQUENCE</scope>
    <source>
        <strain evidence="1">CGMCC 1.7086</strain>
    </source>
</reference>
<dbReference type="InterPro" id="IPR027961">
    <property type="entry name" value="DUF4442"/>
</dbReference>
<dbReference type="Gene3D" id="3.10.129.10">
    <property type="entry name" value="Hotdog Thioesterase"/>
    <property type="match status" value="1"/>
</dbReference>
<evidence type="ECO:0008006" key="3">
    <source>
        <dbReference type="Google" id="ProtNLM"/>
    </source>
</evidence>
<dbReference type="EMBL" id="BMLS01000001">
    <property type="protein sequence ID" value="GGO65803.1"/>
    <property type="molecule type" value="Genomic_DNA"/>
</dbReference>
<evidence type="ECO:0000313" key="2">
    <source>
        <dbReference type="Proteomes" id="UP000606935"/>
    </source>
</evidence>
<dbReference type="Pfam" id="PF14539">
    <property type="entry name" value="DUF4442"/>
    <property type="match status" value="1"/>
</dbReference>
<dbReference type="AlphaFoldDB" id="A0A917YTS3"/>
<dbReference type="RefSeq" id="WP_188690723.1">
    <property type="nucleotide sequence ID" value="NZ_BMLS01000001.1"/>
</dbReference>
<dbReference type="SUPFAM" id="SSF54637">
    <property type="entry name" value="Thioesterase/thiol ester dehydrase-isomerase"/>
    <property type="match status" value="1"/>
</dbReference>
<keyword evidence="2" id="KW-1185">Reference proteome</keyword>
<name>A0A917YTS3_9ALTE</name>
<dbReference type="Proteomes" id="UP000606935">
    <property type="component" value="Unassembled WGS sequence"/>
</dbReference>
<gene>
    <name evidence="1" type="ORF">GCM10010982_08470</name>
</gene>
<sequence length="164" mass="18246">MSAPNPLRRLIDKANGYPQWLSKRILTWAFCHKVKLAGTAGLEILETDGRTVTMRQRNLKKAQNHIGSVHAAAMALLAESATGFIFGVNLPGDKLPLIKSMQIRYLTRAQGDMQAVARISEEQIQAMQNQERGDTVIAVTVTDSTGAQTIECEMRWAWVTKKPR</sequence>
<evidence type="ECO:0000313" key="1">
    <source>
        <dbReference type="EMBL" id="GGO65803.1"/>
    </source>
</evidence>
<proteinExistence type="predicted"/>